<evidence type="ECO:0000313" key="2">
    <source>
        <dbReference type="EMBL" id="KKD44885.1"/>
    </source>
</evidence>
<proteinExistence type="predicted"/>
<feature type="transmembrane region" description="Helical" evidence="1">
    <location>
        <begin position="185"/>
        <end position="203"/>
    </location>
</feature>
<evidence type="ECO:0000313" key="3">
    <source>
        <dbReference type="Proteomes" id="UP000033536"/>
    </source>
</evidence>
<reference evidence="2 3" key="1">
    <citation type="submission" date="2015-02" db="EMBL/GenBank/DDBJ databases">
        <title>Sequencing of Listeria spp. dairy environmental strains.</title>
        <authorList>
            <person name="Muhterem-Uyar M."/>
            <person name="Wagner M."/>
            <person name="Schmitz-Esser S."/>
            <person name="Stessl B."/>
        </authorList>
    </citation>
    <scope>NUCLEOTIDE SEQUENCE [LARGE SCALE GENOMIC DNA]</scope>
    <source>
        <strain evidence="2 3">7KSM</strain>
    </source>
</reference>
<dbReference type="Pfam" id="PF06966">
    <property type="entry name" value="DUF1295"/>
    <property type="match status" value="1"/>
</dbReference>
<sequence>MMYWLVAGVLFVYFVIWFIISKVKQKYSLVDIAWGGGFVVVAWTGFLATLSMTIQNITILILVTLWGVRLFWHLARRNWNKPEDYRYVNMRKRWGTKLVNLKAFLNVFVLQGVLLFIIALPITHTFANETADFHWWQVVGIVLWVIGFIFEVGGDSQLENFKKNPANKGKLLTTGFWSVTRHPNYFGEALSWWGVFLVAFTGLTASWLIISPVVITLLLLFVSGVPLLEKKYQDREDFKQYANKTSKFFPIIGKKGL</sequence>
<dbReference type="PANTHER" id="PTHR32251:SF17">
    <property type="entry name" value="STEROID 5-ALPHA REDUCTASE C-TERMINAL DOMAIN-CONTAINING PROTEIN"/>
    <property type="match status" value="1"/>
</dbReference>
<evidence type="ECO:0000256" key="1">
    <source>
        <dbReference type="SAM" id="Phobius"/>
    </source>
</evidence>
<keyword evidence="1" id="KW-0812">Transmembrane</keyword>
<dbReference type="EMBL" id="JYOM01000015">
    <property type="protein sequence ID" value="KKD44885.1"/>
    <property type="molecule type" value="Genomic_DNA"/>
</dbReference>
<feature type="transmembrane region" description="Helical" evidence="1">
    <location>
        <begin position="134"/>
        <end position="153"/>
    </location>
</feature>
<feature type="transmembrane region" description="Helical" evidence="1">
    <location>
        <begin position="30"/>
        <end position="48"/>
    </location>
</feature>
<accession>A0ABR5E599</accession>
<feature type="transmembrane region" description="Helical" evidence="1">
    <location>
        <begin position="99"/>
        <end position="122"/>
    </location>
</feature>
<feature type="transmembrane region" description="Helical" evidence="1">
    <location>
        <begin position="54"/>
        <end position="72"/>
    </location>
</feature>
<keyword evidence="3" id="KW-1185">Reference proteome</keyword>
<dbReference type="PROSITE" id="PS50244">
    <property type="entry name" value="S5A_REDUCTASE"/>
    <property type="match status" value="1"/>
</dbReference>
<keyword evidence="1" id="KW-0472">Membrane</keyword>
<dbReference type="PANTHER" id="PTHR32251">
    <property type="entry name" value="3-OXO-5-ALPHA-STEROID 4-DEHYDROGENASE"/>
    <property type="match status" value="1"/>
</dbReference>
<gene>
    <name evidence="2" type="ORF">UQ68_11320</name>
</gene>
<dbReference type="Proteomes" id="UP000033536">
    <property type="component" value="Unassembled WGS sequence"/>
</dbReference>
<keyword evidence="1" id="KW-1133">Transmembrane helix</keyword>
<comment type="caution">
    <text evidence="2">The sequence shown here is derived from an EMBL/GenBank/DDBJ whole genome shotgun (WGS) entry which is preliminary data.</text>
</comment>
<name>A0ABR5E599_LISSE</name>
<protein>
    <submittedName>
        <fullName evidence="2">Steroid 5-alpha reductase</fullName>
    </submittedName>
</protein>
<dbReference type="InterPro" id="IPR010721">
    <property type="entry name" value="UstE-like"/>
</dbReference>
<organism evidence="2 3">
    <name type="scientific">Listeria seeligeri</name>
    <dbReference type="NCBI Taxonomy" id="1640"/>
    <lineage>
        <taxon>Bacteria</taxon>
        <taxon>Bacillati</taxon>
        <taxon>Bacillota</taxon>
        <taxon>Bacilli</taxon>
        <taxon>Bacillales</taxon>
        <taxon>Listeriaceae</taxon>
        <taxon>Listeria</taxon>
    </lineage>
</organism>
<dbReference type="Gene3D" id="1.20.120.1630">
    <property type="match status" value="1"/>
</dbReference>
<feature type="transmembrane region" description="Helical" evidence="1">
    <location>
        <begin position="6"/>
        <end position="23"/>
    </location>
</feature>